<gene>
    <name evidence="1" type="ORF">TNCT_285521</name>
</gene>
<organism evidence="1 2">
    <name type="scientific">Trichonephila clavata</name>
    <name type="common">Joro spider</name>
    <name type="synonym">Nephila clavata</name>
    <dbReference type="NCBI Taxonomy" id="2740835"/>
    <lineage>
        <taxon>Eukaryota</taxon>
        <taxon>Metazoa</taxon>
        <taxon>Ecdysozoa</taxon>
        <taxon>Arthropoda</taxon>
        <taxon>Chelicerata</taxon>
        <taxon>Arachnida</taxon>
        <taxon>Araneae</taxon>
        <taxon>Araneomorphae</taxon>
        <taxon>Entelegynae</taxon>
        <taxon>Araneoidea</taxon>
        <taxon>Nephilidae</taxon>
        <taxon>Trichonephila</taxon>
    </lineage>
</organism>
<proteinExistence type="predicted"/>
<keyword evidence="2" id="KW-1185">Reference proteome</keyword>
<reference evidence="1" key="1">
    <citation type="submission" date="2020-07" db="EMBL/GenBank/DDBJ databases">
        <title>Multicomponent nature underlies the extraordinary mechanical properties of spider dragline silk.</title>
        <authorList>
            <person name="Kono N."/>
            <person name="Nakamura H."/>
            <person name="Mori M."/>
            <person name="Yoshida Y."/>
            <person name="Ohtoshi R."/>
            <person name="Malay A.D."/>
            <person name="Moran D.A.P."/>
            <person name="Tomita M."/>
            <person name="Numata K."/>
            <person name="Arakawa K."/>
        </authorList>
    </citation>
    <scope>NUCLEOTIDE SEQUENCE</scope>
</reference>
<accession>A0A8X6HF98</accession>
<sequence>MLTNDNKRKCVEAALEYLQAYETYGQEFLDLLSLEARLGCTIWHQKRRNNLVSGNVQGHRSLGSLNKLSADKLMASIF</sequence>
<evidence type="ECO:0000313" key="1">
    <source>
        <dbReference type="EMBL" id="GFQ85494.1"/>
    </source>
</evidence>
<comment type="caution">
    <text evidence="1">The sequence shown here is derived from an EMBL/GenBank/DDBJ whole genome shotgun (WGS) entry which is preliminary data.</text>
</comment>
<dbReference type="AlphaFoldDB" id="A0A8X6HF98"/>
<dbReference type="Proteomes" id="UP000887116">
    <property type="component" value="Unassembled WGS sequence"/>
</dbReference>
<evidence type="ECO:0000313" key="2">
    <source>
        <dbReference type="Proteomes" id="UP000887116"/>
    </source>
</evidence>
<name>A0A8X6HF98_TRICU</name>
<protein>
    <submittedName>
        <fullName evidence="1">Uncharacterized protein</fullName>
    </submittedName>
</protein>
<dbReference type="EMBL" id="BMAO01003069">
    <property type="protein sequence ID" value="GFQ85494.1"/>
    <property type="molecule type" value="Genomic_DNA"/>
</dbReference>